<evidence type="ECO:0000313" key="1">
    <source>
        <dbReference type="EMBL" id="KAL1869440.1"/>
    </source>
</evidence>
<protein>
    <submittedName>
        <fullName evidence="1">Uncharacterized protein</fullName>
    </submittedName>
</protein>
<organism evidence="1 2">
    <name type="scientific">Phialemonium thermophilum</name>
    <dbReference type="NCBI Taxonomy" id="223376"/>
    <lineage>
        <taxon>Eukaryota</taxon>
        <taxon>Fungi</taxon>
        <taxon>Dikarya</taxon>
        <taxon>Ascomycota</taxon>
        <taxon>Pezizomycotina</taxon>
        <taxon>Sordariomycetes</taxon>
        <taxon>Sordariomycetidae</taxon>
        <taxon>Cephalothecales</taxon>
        <taxon>Cephalothecaceae</taxon>
        <taxon>Phialemonium</taxon>
    </lineage>
</organism>
<proteinExistence type="predicted"/>
<dbReference type="EMBL" id="JAZHXJ010000196">
    <property type="protein sequence ID" value="KAL1869440.1"/>
    <property type="molecule type" value="Genomic_DNA"/>
</dbReference>
<dbReference type="Proteomes" id="UP001586593">
    <property type="component" value="Unassembled WGS sequence"/>
</dbReference>
<name>A0ABR3X0L3_9PEZI</name>
<gene>
    <name evidence="1" type="ORF">VTK73DRAFT_3144</name>
</gene>
<accession>A0ABR3X0L3</accession>
<comment type="caution">
    <text evidence="1">The sequence shown here is derived from an EMBL/GenBank/DDBJ whole genome shotgun (WGS) entry which is preliminary data.</text>
</comment>
<sequence length="114" mass="13002">MRKIRAIDHRHAPGERGTVAEGVAWPRECGKTAPETNRKRLWNDSRSEREKTTVRMVISQINHQQPAILQPAEHGGPADEWSGHIRAKKKVKIPAALPSDFQEHRFKPWKGRSA</sequence>
<reference evidence="1 2" key="1">
    <citation type="journal article" date="2024" name="Commun. Biol.">
        <title>Comparative genomic analysis of thermophilic fungi reveals convergent evolutionary adaptations and gene losses.</title>
        <authorList>
            <person name="Steindorff A.S."/>
            <person name="Aguilar-Pontes M.V."/>
            <person name="Robinson A.J."/>
            <person name="Andreopoulos B."/>
            <person name="LaButti K."/>
            <person name="Kuo A."/>
            <person name="Mondo S."/>
            <person name="Riley R."/>
            <person name="Otillar R."/>
            <person name="Haridas S."/>
            <person name="Lipzen A."/>
            <person name="Grimwood J."/>
            <person name="Schmutz J."/>
            <person name="Clum A."/>
            <person name="Reid I.D."/>
            <person name="Moisan M.C."/>
            <person name="Butler G."/>
            <person name="Nguyen T.T.M."/>
            <person name="Dewar K."/>
            <person name="Conant G."/>
            <person name="Drula E."/>
            <person name="Henrissat B."/>
            <person name="Hansel C."/>
            <person name="Singer S."/>
            <person name="Hutchinson M.I."/>
            <person name="de Vries R.P."/>
            <person name="Natvig D.O."/>
            <person name="Powell A.J."/>
            <person name="Tsang A."/>
            <person name="Grigoriev I.V."/>
        </authorList>
    </citation>
    <scope>NUCLEOTIDE SEQUENCE [LARGE SCALE GENOMIC DNA]</scope>
    <source>
        <strain evidence="1 2">ATCC 24622</strain>
    </source>
</reference>
<keyword evidence="2" id="KW-1185">Reference proteome</keyword>
<evidence type="ECO:0000313" key="2">
    <source>
        <dbReference type="Proteomes" id="UP001586593"/>
    </source>
</evidence>